<dbReference type="Gene3D" id="3.30.1400.10">
    <property type="entry name" value="ZipA, C-terminal FtsZ-binding domain"/>
    <property type="match status" value="1"/>
</dbReference>
<feature type="domain" description="ZipA C-terminal FtsZ-binding" evidence="2">
    <location>
        <begin position="202"/>
        <end position="329"/>
    </location>
</feature>
<proteinExistence type="predicted"/>
<evidence type="ECO:0000256" key="1">
    <source>
        <dbReference type="SAM" id="MobiDB-lite"/>
    </source>
</evidence>
<keyword evidence="4" id="KW-1185">Reference proteome</keyword>
<dbReference type="SUPFAM" id="SSF64383">
    <property type="entry name" value="Cell-division protein ZipA, C-terminal domain"/>
    <property type="match status" value="1"/>
</dbReference>
<dbReference type="RefSeq" id="WP_236640115.1">
    <property type="nucleotide sequence ID" value="NZ_VJON01000004.1"/>
</dbReference>
<dbReference type="SMART" id="SM00771">
    <property type="entry name" value="ZipA_C"/>
    <property type="match status" value="1"/>
</dbReference>
<protein>
    <recommendedName>
        <fullName evidence="2">ZipA C-terminal FtsZ-binding domain-containing protein</fullName>
    </recommendedName>
</protein>
<dbReference type="EMBL" id="VJON01000004">
    <property type="protein sequence ID" value="TSE35873.1"/>
    <property type="molecule type" value="Genomic_DNA"/>
</dbReference>
<evidence type="ECO:0000259" key="2">
    <source>
        <dbReference type="SMART" id="SM00771"/>
    </source>
</evidence>
<sequence length="353" mass="38221">MMSSLQLALLVAGVVVLLAIWAYYRWQVKRLSPRRADGDAPAVMGPEPPPRREPTLDAPLPASVTHAAPAVLDERLDAIVTLRLDKPVTAEAVWSVLPGSRRIGSKPFVVEGVPLQAEQPSDQAGGGPQADWQTLMPGQRYGALRAGIQLANRAGALNEIEYSEFIQKLHDWCEHWLAAGDPPDMLAVVQRARALDQFAAAHDVQLALTVRARRAAWSPGYVAQHASRLGFVAGALPGRMVWPSSEPGAAPLLVLQLETQAALAEDPELAVLREVRLVLEVPHVPANERPFERLRELATALAEAMDGWVGDDSGQPLDGAALDRIGQELDRLYETLQAHELPAGSPAARRLFS</sequence>
<dbReference type="AlphaFoldDB" id="A0A554XJ59"/>
<accession>A0A554XJ59</accession>
<feature type="region of interest" description="Disordered" evidence="1">
    <location>
        <begin position="35"/>
        <end position="56"/>
    </location>
</feature>
<name>A0A554XJ59_9BURK</name>
<comment type="caution">
    <text evidence="3">The sequence shown here is derived from an EMBL/GenBank/DDBJ whole genome shotgun (WGS) entry which is preliminary data.</text>
</comment>
<dbReference type="InterPro" id="IPR036765">
    <property type="entry name" value="ZipA_FtsZ-bd_C_sf"/>
</dbReference>
<reference evidence="3 4" key="1">
    <citation type="submission" date="2019-07" db="EMBL/GenBank/DDBJ databases">
        <title>Tepidimonas charontis SPSP-6 draft genome.</title>
        <authorList>
            <person name="Da Costa M.S."/>
            <person name="Froufe H.J.C."/>
            <person name="Egas C."/>
            <person name="Albuquerque L."/>
        </authorList>
    </citation>
    <scope>NUCLEOTIDE SEQUENCE [LARGE SCALE GENOMIC DNA]</scope>
    <source>
        <strain evidence="3 4">SPSP-6</strain>
    </source>
</reference>
<dbReference type="InterPro" id="IPR007449">
    <property type="entry name" value="ZipA_FtsZ-bd_C"/>
</dbReference>
<evidence type="ECO:0000313" key="4">
    <source>
        <dbReference type="Proteomes" id="UP000318294"/>
    </source>
</evidence>
<evidence type="ECO:0000313" key="3">
    <source>
        <dbReference type="EMBL" id="TSE35873.1"/>
    </source>
</evidence>
<gene>
    <name evidence="3" type="ORF">Tchar_00453</name>
</gene>
<dbReference type="GO" id="GO:0090529">
    <property type="term" value="P:cell septum assembly"/>
    <property type="evidence" value="ECO:0007669"/>
    <property type="project" value="InterPro"/>
</dbReference>
<dbReference type="Proteomes" id="UP000318294">
    <property type="component" value="Unassembled WGS sequence"/>
</dbReference>
<organism evidence="3 4">
    <name type="scientific">Tepidimonas charontis</name>
    <dbReference type="NCBI Taxonomy" id="2267262"/>
    <lineage>
        <taxon>Bacteria</taxon>
        <taxon>Pseudomonadati</taxon>
        <taxon>Pseudomonadota</taxon>
        <taxon>Betaproteobacteria</taxon>
        <taxon>Burkholderiales</taxon>
        <taxon>Tepidimonas</taxon>
    </lineage>
</organism>